<name>A0A974HQ86_XENLA</name>
<dbReference type="Proteomes" id="UP000694892">
    <property type="component" value="Chromosome 3S"/>
</dbReference>
<evidence type="ECO:0000313" key="1">
    <source>
        <dbReference type="EMBL" id="OCT86285.1"/>
    </source>
</evidence>
<evidence type="ECO:0000313" key="2">
    <source>
        <dbReference type="Proteomes" id="UP000694892"/>
    </source>
</evidence>
<reference evidence="2" key="1">
    <citation type="journal article" date="2016" name="Nature">
        <title>Genome evolution in the allotetraploid frog Xenopus laevis.</title>
        <authorList>
            <person name="Session A.M."/>
            <person name="Uno Y."/>
            <person name="Kwon T."/>
            <person name="Chapman J.A."/>
            <person name="Toyoda A."/>
            <person name="Takahashi S."/>
            <person name="Fukui A."/>
            <person name="Hikosaka A."/>
            <person name="Suzuki A."/>
            <person name="Kondo M."/>
            <person name="van Heeringen S.J."/>
            <person name="Quigley I."/>
            <person name="Heinz S."/>
            <person name="Ogino H."/>
            <person name="Ochi H."/>
            <person name="Hellsten U."/>
            <person name="Lyons J.B."/>
            <person name="Simakov O."/>
            <person name="Putnam N."/>
            <person name="Stites J."/>
            <person name="Kuroki Y."/>
            <person name="Tanaka T."/>
            <person name="Michiue T."/>
            <person name="Watanabe M."/>
            <person name="Bogdanovic O."/>
            <person name="Lister R."/>
            <person name="Georgiou G."/>
            <person name="Paranjpe S.S."/>
            <person name="van Kruijsbergen I."/>
            <person name="Shu S."/>
            <person name="Carlson J."/>
            <person name="Kinoshita T."/>
            <person name="Ohta Y."/>
            <person name="Mawaribuchi S."/>
            <person name="Jenkins J."/>
            <person name="Grimwood J."/>
            <person name="Schmutz J."/>
            <person name="Mitros T."/>
            <person name="Mozaffari S.V."/>
            <person name="Suzuki Y."/>
            <person name="Haramoto Y."/>
            <person name="Yamamoto T.S."/>
            <person name="Takagi C."/>
            <person name="Heald R."/>
            <person name="Miller K."/>
            <person name="Haudenschild C."/>
            <person name="Kitzman J."/>
            <person name="Nakayama T."/>
            <person name="Izutsu Y."/>
            <person name="Robert J."/>
            <person name="Fortriede J."/>
            <person name="Burns K."/>
            <person name="Lotay V."/>
            <person name="Karimi K."/>
            <person name="Yasuoka Y."/>
            <person name="Dichmann D.S."/>
            <person name="Flajnik M.F."/>
            <person name="Houston D.W."/>
            <person name="Shendure J."/>
            <person name="DuPasquier L."/>
            <person name="Vize P.D."/>
            <person name="Zorn A.M."/>
            <person name="Ito M."/>
            <person name="Marcotte E.M."/>
            <person name="Wallingford J.B."/>
            <person name="Ito Y."/>
            <person name="Asashima M."/>
            <person name="Ueno N."/>
            <person name="Matsuda Y."/>
            <person name="Veenstra G.J."/>
            <person name="Fujiyama A."/>
            <person name="Harland R.M."/>
            <person name="Taira M."/>
            <person name="Rokhsar D.S."/>
        </authorList>
    </citation>
    <scope>NUCLEOTIDE SEQUENCE [LARGE SCALE GENOMIC DNA]</scope>
    <source>
        <strain evidence="2">J</strain>
    </source>
</reference>
<dbReference type="AlphaFoldDB" id="A0A974HQ86"/>
<organism evidence="1 2">
    <name type="scientific">Xenopus laevis</name>
    <name type="common">African clawed frog</name>
    <dbReference type="NCBI Taxonomy" id="8355"/>
    <lineage>
        <taxon>Eukaryota</taxon>
        <taxon>Metazoa</taxon>
        <taxon>Chordata</taxon>
        <taxon>Craniata</taxon>
        <taxon>Vertebrata</taxon>
        <taxon>Euteleostomi</taxon>
        <taxon>Amphibia</taxon>
        <taxon>Batrachia</taxon>
        <taxon>Anura</taxon>
        <taxon>Pipoidea</taxon>
        <taxon>Pipidae</taxon>
        <taxon>Xenopodinae</taxon>
        <taxon>Xenopus</taxon>
        <taxon>Xenopus</taxon>
    </lineage>
</organism>
<accession>A0A974HQ86</accession>
<protein>
    <submittedName>
        <fullName evidence="1">Uncharacterized protein</fullName>
    </submittedName>
</protein>
<gene>
    <name evidence="1" type="ORF">XELAEV_18019977mg</name>
</gene>
<proteinExistence type="predicted"/>
<dbReference type="EMBL" id="CM004471">
    <property type="protein sequence ID" value="OCT86285.1"/>
    <property type="molecule type" value="Genomic_DNA"/>
</dbReference>
<sequence>MCICFTATRAAERAFALGRYHYRGLLGNYTTCMSLFFDGSPRFPALLSLSKGPLVVSDPVCSLGGYW</sequence>